<evidence type="ECO:0000256" key="1">
    <source>
        <dbReference type="ARBA" id="ARBA00003474"/>
    </source>
</evidence>
<dbReference type="RefSeq" id="XP_007702111.1">
    <property type="nucleotide sequence ID" value="XM_007703921.1"/>
</dbReference>
<dbReference type="PROSITE" id="PS51074">
    <property type="entry name" value="DPH_MB"/>
    <property type="match status" value="1"/>
</dbReference>
<dbReference type="Gene3D" id="3.10.660.10">
    <property type="entry name" value="DPH Zinc finger"/>
    <property type="match status" value="1"/>
</dbReference>
<evidence type="ECO:0000313" key="15">
    <source>
        <dbReference type="Proteomes" id="UP000016934"/>
    </source>
</evidence>
<comment type="similarity">
    <text evidence="5">Belongs to the DPH4 family.</text>
</comment>
<dbReference type="Pfam" id="PF00226">
    <property type="entry name" value="DnaJ"/>
    <property type="match status" value="1"/>
</dbReference>
<evidence type="ECO:0000256" key="10">
    <source>
        <dbReference type="ARBA" id="ARBA00023004"/>
    </source>
</evidence>
<dbReference type="OrthoDB" id="445556at2759"/>
<keyword evidence="7" id="KW-0963">Cytoplasm</keyword>
<dbReference type="SUPFAM" id="SSF144217">
    <property type="entry name" value="CSL zinc finger"/>
    <property type="match status" value="1"/>
</dbReference>
<keyword evidence="11" id="KW-0539">Nucleus</keyword>
<evidence type="ECO:0000256" key="8">
    <source>
        <dbReference type="ARBA" id="ARBA00022723"/>
    </source>
</evidence>
<dbReference type="InterPro" id="IPR036671">
    <property type="entry name" value="DPH_MB_sf"/>
</dbReference>
<dbReference type="KEGG" id="bsc:COCSADRAFT_38780"/>
<keyword evidence="9" id="KW-0862">Zinc</keyword>
<feature type="domain" description="J" evidence="12">
    <location>
        <begin position="6"/>
        <end position="88"/>
    </location>
</feature>
<evidence type="ECO:0000256" key="2">
    <source>
        <dbReference type="ARBA" id="ARBA00004123"/>
    </source>
</evidence>
<evidence type="ECO:0000256" key="9">
    <source>
        <dbReference type="ARBA" id="ARBA00022833"/>
    </source>
</evidence>
<gene>
    <name evidence="14" type="ORF">COCSADRAFT_38780</name>
</gene>
<evidence type="ECO:0000256" key="11">
    <source>
        <dbReference type="ARBA" id="ARBA00023242"/>
    </source>
</evidence>
<dbReference type="Pfam" id="PF05207">
    <property type="entry name" value="Zn_ribbon_CSL"/>
    <property type="match status" value="1"/>
</dbReference>
<dbReference type="UniPathway" id="UPA00559"/>
<dbReference type="InterPro" id="IPR007872">
    <property type="entry name" value="DPH_MB_dom"/>
</dbReference>
<dbReference type="EMBL" id="KB445647">
    <property type="protein sequence ID" value="EMD61981.1"/>
    <property type="molecule type" value="Genomic_DNA"/>
</dbReference>
<dbReference type="Gene3D" id="1.10.287.110">
    <property type="entry name" value="DnaJ domain"/>
    <property type="match status" value="1"/>
</dbReference>
<evidence type="ECO:0000256" key="4">
    <source>
        <dbReference type="ARBA" id="ARBA00005156"/>
    </source>
</evidence>
<dbReference type="InterPro" id="IPR044248">
    <property type="entry name" value="DPH3/4-like"/>
</dbReference>
<evidence type="ECO:0000256" key="7">
    <source>
        <dbReference type="ARBA" id="ARBA00022490"/>
    </source>
</evidence>
<proteinExistence type="inferred from homology"/>
<reference evidence="14 15" key="1">
    <citation type="journal article" date="2012" name="PLoS Pathog.">
        <title>Diverse lifestyles and strategies of plant pathogenesis encoded in the genomes of eighteen Dothideomycetes fungi.</title>
        <authorList>
            <person name="Ohm R.A."/>
            <person name="Feau N."/>
            <person name="Henrissat B."/>
            <person name="Schoch C.L."/>
            <person name="Horwitz B.A."/>
            <person name="Barry K.W."/>
            <person name="Condon B.J."/>
            <person name="Copeland A.C."/>
            <person name="Dhillon B."/>
            <person name="Glaser F."/>
            <person name="Hesse C.N."/>
            <person name="Kosti I."/>
            <person name="LaButti K."/>
            <person name="Lindquist E.A."/>
            <person name="Lucas S."/>
            <person name="Salamov A.A."/>
            <person name="Bradshaw R.E."/>
            <person name="Ciuffetti L."/>
            <person name="Hamelin R.C."/>
            <person name="Kema G.H.J."/>
            <person name="Lawrence C."/>
            <person name="Scott J.A."/>
            <person name="Spatafora J.W."/>
            <person name="Turgeon B.G."/>
            <person name="de Wit P.J.G.M."/>
            <person name="Zhong S."/>
            <person name="Goodwin S.B."/>
            <person name="Grigoriev I.V."/>
        </authorList>
    </citation>
    <scope>NUCLEOTIDE SEQUENCE [LARGE SCALE GENOMIC DNA]</scope>
    <source>
        <strain evidence="15">ND90Pr / ATCC 201652</strain>
    </source>
</reference>
<dbReference type="STRING" id="665912.M2SYG4"/>
<keyword evidence="15" id="KW-1185">Reference proteome</keyword>
<dbReference type="OMA" id="IIGCRGC"/>
<dbReference type="GO" id="GO:0017183">
    <property type="term" value="P:protein histidyl modification to diphthamide"/>
    <property type="evidence" value="ECO:0007669"/>
    <property type="project" value="UniProtKB-UniPathway"/>
</dbReference>
<feature type="domain" description="DPH-type MB" evidence="13">
    <location>
        <begin position="122"/>
        <end position="199"/>
    </location>
</feature>
<dbReference type="SUPFAM" id="SSF46565">
    <property type="entry name" value="Chaperone J-domain"/>
    <property type="match status" value="1"/>
</dbReference>
<comment type="subcellular location">
    <subcellularLocation>
        <location evidence="3">Cytoplasm</location>
    </subcellularLocation>
    <subcellularLocation>
        <location evidence="2">Nucleus</location>
    </subcellularLocation>
</comment>
<dbReference type="GO" id="GO:0005634">
    <property type="term" value="C:nucleus"/>
    <property type="evidence" value="ECO:0007669"/>
    <property type="project" value="UniProtKB-SubCell"/>
</dbReference>
<dbReference type="InterPro" id="IPR036869">
    <property type="entry name" value="J_dom_sf"/>
</dbReference>
<dbReference type="GeneID" id="19139338"/>
<dbReference type="PROSITE" id="PS50076">
    <property type="entry name" value="DNAJ_2"/>
    <property type="match status" value="1"/>
</dbReference>
<evidence type="ECO:0000313" key="14">
    <source>
        <dbReference type="EMBL" id="EMD61981.1"/>
    </source>
</evidence>
<name>M2SYG4_COCSN</name>
<evidence type="ECO:0000259" key="12">
    <source>
        <dbReference type="PROSITE" id="PS50076"/>
    </source>
</evidence>
<dbReference type="Proteomes" id="UP000016934">
    <property type="component" value="Unassembled WGS sequence"/>
</dbReference>
<keyword evidence="8" id="KW-0479">Metal-binding</keyword>
<evidence type="ECO:0000259" key="13">
    <source>
        <dbReference type="PROSITE" id="PS51074"/>
    </source>
</evidence>
<evidence type="ECO:0000256" key="6">
    <source>
        <dbReference type="ARBA" id="ARBA00021797"/>
    </source>
</evidence>
<dbReference type="PANTHER" id="PTHR21454">
    <property type="entry name" value="DPH3 HOMOLOG-RELATED"/>
    <property type="match status" value="1"/>
</dbReference>
<sequence>MAYTKDYYHILSLDAPGWRQPANETNKTAAADLRRAYKIALLAAHPDKKKQDGTATTKTKPAYTVDDVKEAYTILADPKTRAEYYTWFLHNRHMLRSSNTTTAMAIGSQEQAQAISADFILGLELVDLSDFDEVEPTTTSTSKEEEREEGVEWTRACRCGDEKGFRIVEDELEDAQVRGDNEVLVGCQGCSLWLRVGFEVQEG</sequence>
<organism evidence="14 15">
    <name type="scientific">Cochliobolus sativus (strain ND90Pr / ATCC 201652)</name>
    <name type="common">Common root rot and spot blotch fungus</name>
    <name type="synonym">Bipolaris sorokiniana</name>
    <dbReference type="NCBI Taxonomy" id="665912"/>
    <lineage>
        <taxon>Eukaryota</taxon>
        <taxon>Fungi</taxon>
        <taxon>Dikarya</taxon>
        <taxon>Ascomycota</taxon>
        <taxon>Pezizomycotina</taxon>
        <taxon>Dothideomycetes</taxon>
        <taxon>Pleosporomycetidae</taxon>
        <taxon>Pleosporales</taxon>
        <taxon>Pleosporineae</taxon>
        <taxon>Pleosporaceae</taxon>
        <taxon>Bipolaris</taxon>
    </lineage>
</organism>
<dbReference type="GO" id="GO:0005737">
    <property type="term" value="C:cytoplasm"/>
    <property type="evidence" value="ECO:0007669"/>
    <property type="project" value="UniProtKB-SubCell"/>
</dbReference>
<protein>
    <recommendedName>
        <fullName evidence="6">Diphthamide biosynthesis protein 4</fullName>
    </recommendedName>
</protein>
<dbReference type="eggNOG" id="ENOG502SD2Q">
    <property type="taxonomic scope" value="Eukaryota"/>
</dbReference>
<evidence type="ECO:0000256" key="3">
    <source>
        <dbReference type="ARBA" id="ARBA00004496"/>
    </source>
</evidence>
<comment type="pathway">
    <text evidence="4">Protein modification; peptidyl-diphthamide biosynthesis.</text>
</comment>
<comment type="function">
    <text evidence="1">Required for the first step of diphthamide biosynthesis, the transfer of 3-amino-3-carboxypropyl from S-adenosyl-L-methionine to a histidine residue. Diphthamide is a post-translational modification of histidine which occurs in elongation factor 2.</text>
</comment>
<accession>M2SYG4</accession>
<dbReference type="AlphaFoldDB" id="M2SYG4"/>
<dbReference type="GO" id="GO:0046872">
    <property type="term" value="F:metal ion binding"/>
    <property type="evidence" value="ECO:0007669"/>
    <property type="project" value="UniProtKB-KW"/>
</dbReference>
<keyword evidence="10" id="KW-0408">Iron</keyword>
<reference evidence="15" key="2">
    <citation type="journal article" date="2013" name="PLoS Genet.">
        <title>Comparative genome structure, secondary metabolite, and effector coding capacity across Cochliobolus pathogens.</title>
        <authorList>
            <person name="Condon B.J."/>
            <person name="Leng Y."/>
            <person name="Wu D."/>
            <person name="Bushley K.E."/>
            <person name="Ohm R.A."/>
            <person name="Otillar R."/>
            <person name="Martin J."/>
            <person name="Schackwitz W."/>
            <person name="Grimwood J."/>
            <person name="MohdZainudin N."/>
            <person name="Xue C."/>
            <person name="Wang R."/>
            <person name="Manning V.A."/>
            <person name="Dhillon B."/>
            <person name="Tu Z.J."/>
            <person name="Steffenson B.J."/>
            <person name="Salamov A."/>
            <person name="Sun H."/>
            <person name="Lowry S."/>
            <person name="LaButti K."/>
            <person name="Han J."/>
            <person name="Copeland A."/>
            <person name="Lindquist E."/>
            <person name="Barry K."/>
            <person name="Schmutz J."/>
            <person name="Baker S.E."/>
            <person name="Ciuffetti L.M."/>
            <person name="Grigoriev I.V."/>
            <person name="Zhong S."/>
            <person name="Turgeon B.G."/>
        </authorList>
    </citation>
    <scope>NUCLEOTIDE SEQUENCE [LARGE SCALE GENOMIC DNA]</scope>
    <source>
        <strain evidence="15">ND90Pr / ATCC 201652</strain>
    </source>
</reference>
<dbReference type="PANTHER" id="PTHR21454:SF46">
    <property type="entry name" value="DIPHTHAMIDE BIOSYNTHESIS PROTEIN 4"/>
    <property type="match status" value="1"/>
</dbReference>
<evidence type="ECO:0000256" key="5">
    <source>
        <dbReference type="ARBA" id="ARBA00006169"/>
    </source>
</evidence>
<dbReference type="HOGENOM" id="CLU_017633_7_0_1"/>
<dbReference type="InterPro" id="IPR001623">
    <property type="entry name" value="DnaJ_domain"/>
</dbReference>